<keyword evidence="3" id="KW-1185">Reference proteome</keyword>
<sequence>MSKESGFTIVELVVIVSIMAILLTIGSLNFSQMQRKSKVEEQVRNIYSTLTDVRLQAMYTKTPRAVTVVGNSLRIYTTDDTTVAPSSVVNLSFPMVIGPGAGAIVYDASGVVNDVERAICVEPGNVADNPGNMDSTIISTVRTYLGKRRSGGACAPSSIDQK</sequence>
<evidence type="ECO:0000313" key="2">
    <source>
        <dbReference type="EMBL" id="TGU70663.1"/>
    </source>
</evidence>
<organism evidence="2 3">
    <name type="scientific">Geomonas terrae</name>
    <dbReference type="NCBI Taxonomy" id="2562681"/>
    <lineage>
        <taxon>Bacteria</taxon>
        <taxon>Pseudomonadati</taxon>
        <taxon>Thermodesulfobacteriota</taxon>
        <taxon>Desulfuromonadia</taxon>
        <taxon>Geobacterales</taxon>
        <taxon>Geobacteraceae</taxon>
        <taxon>Geomonas</taxon>
    </lineage>
</organism>
<dbReference type="SUPFAM" id="SSF54523">
    <property type="entry name" value="Pili subunits"/>
    <property type="match status" value="1"/>
</dbReference>
<dbReference type="EMBL" id="SRSC01000004">
    <property type="protein sequence ID" value="TGU70663.1"/>
    <property type="molecule type" value="Genomic_DNA"/>
</dbReference>
<keyword evidence="1" id="KW-1133">Transmembrane helix</keyword>
<feature type="transmembrane region" description="Helical" evidence="1">
    <location>
        <begin position="6"/>
        <end position="28"/>
    </location>
</feature>
<dbReference type="RefSeq" id="WP_135871895.1">
    <property type="nucleotide sequence ID" value="NZ_SRSC01000004.1"/>
</dbReference>
<gene>
    <name evidence="2" type="ORF">E4633_16810</name>
</gene>
<protein>
    <submittedName>
        <fullName evidence="2">Type II secretion system protein</fullName>
    </submittedName>
</protein>
<dbReference type="InterPro" id="IPR045584">
    <property type="entry name" value="Pilin-like"/>
</dbReference>
<dbReference type="InterPro" id="IPR012902">
    <property type="entry name" value="N_methyl_site"/>
</dbReference>
<dbReference type="AlphaFoldDB" id="A0A4S1CBZ1"/>
<keyword evidence="1" id="KW-0472">Membrane</keyword>
<dbReference type="Proteomes" id="UP000306416">
    <property type="component" value="Unassembled WGS sequence"/>
</dbReference>
<evidence type="ECO:0000256" key="1">
    <source>
        <dbReference type="SAM" id="Phobius"/>
    </source>
</evidence>
<proteinExistence type="predicted"/>
<reference evidence="2 3" key="1">
    <citation type="submission" date="2019-04" db="EMBL/GenBank/DDBJ databases">
        <title>Geobacter oryzae sp. nov., ferric-reducing bacteria isolated from paddy soil.</title>
        <authorList>
            <person name="Xu Z."/>
            <person name="Masuda Y."/>
            <person name="Itoh H."/>
            <person name="Senoo K."/>
        </authorList>
    </citation>
    <scope>NUCLEOTIDE SEQUENCE [LARGE SCALE GENOMIC DNA]</scope>
    <source>
        <strain evidence="2 3">Red111</strain>
    </source>
</reference>
<accession>A0A4S1CBZ1</accession>
<evidence type="ECO:0000313" key="3">
    <source>
        <dbReference type="Proteomes" id="UP000306416"/>
    </source>
</evidence>
<dbReference type="Pfam" id="PF07963">
    <property type="entry name" value="N_methyl"/>
    <property type="match status" value="1"/>
</dbReference>
<keyword evidence="1" id="KW-0812">Transmembrane</keyword>
<comment type="caution">
    <text evidence="2">The sequence shown here is derived from an EMBL/GenBank/DDBJ whole genome shotgun (WGS) entry which is preliminary data.</text>
</comment>
<name>A0A4S1CBZ1_9BACT</name>
<dbReference type="Gene3D" id="3.30.700.10">
    <property type="entry name" value="Glycoprotein, Type 4 Pilin"/>
    <property type="match status" value="1"/>
</dbReference>